<dbReference type="CDD" id="cd00090">
    <property type="entry name" value="HTH_ARSR"/>
    <property type="match status" value="1"/>
</dbReference>
<keyword evidence="2" id="KW-1185">Reference proteome</keyword>
<dbReference type="InterPro" id="IPR036390">
    <property type="entry name" value="WH_DNA-bd_sf"/>
</dbReference>
<dbReference type="InterPro" id="IPR036388">
    <property type="entry name" value="WH-like_DNA-bd_sf"/>
</dbReference>
<proteinExistence type="predicted"/>
<accession>A0A243RA08</accession>
<dbReference type="Gene3D" id="1.10.10.10">
    <property type="entry name" value="Winged helix-like DNA-binding domain superfamily/Winged helix DNA-binding domain"/>
    <property type="match status" value="1"/>
</dbReference>
<reference evidence="1 2" key="1">
    <citation type="submission" date="2017-05" db="EMBL/GenBank/DDBJ databases">
        <title>Biotechnological potential of actinobacteria isolated from South African environments.</title>
        <authorList>
            <person name="Le Roes-Hill M."/>
            <person name="Prins A."/>
            <person name="Durrell K.A."/>
        </authorList>
    </citation>
    <scope>NUCLEOTIDE SEQUENCE [LARGE SCALE GENOMIC DNA]</scope>
    <source>
        <strain evidence="1">M26</strain>
    </source>
</reference>
<dbReference type="Proteomes" id="UP000194761">
    <property type="component" value="Unassembled WGS sequence"/>
</dbReference>
<organism evidence="1 2">
    <name type="scientific">Streptosporangium minutum</name>
    <dbReference type="NCBI Taxonomy" id="569862"/>
    <lineage>
        <taxon>Bacteria</taxon>
        <taxon>Bacillati</taxon>
        <taxon>Actinomycetota</taxon>
        <taxon>Actinomycetes</taxon>
        <taxon>Streptosporangiales</taxon>
        <taxon>Streptosporangiaceae</taxon>
        <taxon>Streptosporangium</taxon>
    </lineage>
</organism>
<evidence type="ECO:0000313" key="1">
    <source>
        <dbReference type="EMBL" id="OUC91477.1"/>
    </source>
</evidence>
<sequence>MKQPPSVLLPLLRSPFQGELLAWLFLHPGDEYALIELAKRFDVSASTVTREVDRLAAAGLVVERRIGNLRMIQADTDVVVARPLTELLALTYGPVAVLGERLSEVVAVEEAYIYGSWAARYSGEPGRVPKDVDVLVVGAVDEDDLYDAARAAERQLGREVNIRRLSRDDWESSAGDPFLETVRSRPLVRLKIEKRESR</sequence>
<gene>
    <name evidence="1" type="ORF">CA984_33625</name>
</gene>
<name>A0A243RA08_9ACTN</name>
<dbReference type="InterPro" id="IPR011991">
    <property type="entry name" value="ArsR-like_HTH"/>
</dbReference>
<evidence type="ECO:0000313" key="2">
    <source>
        <dbReference type="Proteomes" id="UP000194761"/>
    </source>
</evidence>
<comment type="caution">
    <text evidence="1">The sequence shown here is derived from an EMBL/GenBank/DDBJ whole genome shotgun (WGS) entry which is preliminary data.</text>
</comment>
<protein>
    <submittedName>
        <fullName evidence="1">ArsR family transcriptional regulator</fullName>
    </submittedName>
</protein>
<dbReference type="EMBL" id="NGFP01000216">
    <property type="protein sequence ID" value="OUC91477.1"/>
    <property type="molecule type" value="Genomic_DNA"/>
</dbReference>
<dbReference type="AlphaFoldDB" id="A0A243RA08"/>
<dbReference type="SUPFAM" id="SSF46785">
    <property type="entry name" value="Winged helix' DNA-binding domain"/>
    <property type="match status" value="1"/>
</dbReference>